<comment type="caution">
    <text evidence="2">The sequence shown here is derived from an EMBL/GenBank/DDBJ whole genome shotgun (WGS) entry which is preliminary data.</text>
</comment>
<dbReference type="EMBL" id="JAIQCV010000005">
    <property type="protein sequence ID" value="KAH1097385.1"/>
    <property type="molecule type" value="Genomic_DNA"/>
</dbReference>
<reference evidence="2 3" key="1">
    <citation type="journal article" date="2021" name="Plant Biotechnol. J.">
        <title>Multi-omics assisted identification of the key and species-specific regulatory components of drought-tolerant mechanisms in Gossypium stocksii.</title>
        <authorList>
            <person name="Yu D."/>
            <person name="Ke L."/>
            <person name="Zhang D."/>
            <person name="Wu Y."/>
            <person name="Sun Y."/>
            <person name="Mei J."/>
            <person name="Sun J."/>
            <person name="Sun Y."/>
        </authorList>
    </citation>
    <scope>NUCLEOTIDE SEQUENCE [LARGE SCALE GENOMIC DNA]</scope>
    <source>
        <strain evidence="3">cv. E1</strain>
        <tissue evidence="2">Leaf</tissue>
    </source>
</reference>
<keyword evidence="3" id="KW-1185">Reference proteome</keyword>
<protein>
    <submittedName>
        <fullName evidence="2">Uncharacterized protein</fullName>
    </submittedName>
</protein>
<evidence type="ECO:0000313" key="3">
    <source>
        <dbReference type="Proteomes" id="UP000828251"/>
    </source>
</evidence>
<organism evidence="2 3">
    <name type="scientific">Gossypium stocksii</name>
    <dbReference type="NCBI Taxonomy" id="47602"/>
    <lineage>
        <taxon>Eukaryota</taxon>
        <taxon>Viridiplantae</taxon>
        <taxon>Streptophyta</taxon>
        <taxon>Embryophyta</taxon>
        <taxon>Tracheophyta</taxon>
        <taxon>Spermatophyta</taxon>
        <taxon>Magnoliopsida</taxon>
        <taxon>eudicotyledons</taxon>
        <taxon>Gunneridae</taxon>
        <taxon>Pentapetalae</taxon>
        <taxon>rosids</taxon>
        <taxon>malvids</taxon>
        <taxon>Malvales</taxon>
        <taxon>Malvaceae</taxon>
        <taxon>Malvoideae</taxon>
        <taxon>Gossypium</taxon>
    </lineage>
</organism>
<feature type="region of interest" description="Disordered" evidence="1">
    <location>
        <begin position="1"/>
        <end position="26"/>
    </location>
</feature>
<dbReference type="Proteomes" id="UP000828251">
    <property type="component" value="Unassembled WGS sequence"/>
</dbReference>
<evidence type="ECO:0000313" key="2">
    <source>
        <dbReference type="EMBL" id="KAH1097385.1"/>
    </source>
</evidence>
<gene>
    <name evidence="2" type="ORF">J1N35_014306</name>
</gene>
<name>A0A9D4A8R6_9ROSI</name>
<accession>A0A9D4A8R6</accession>
<proteinExistence type="predicted"/>
<evidence type="ECO:0000256" key="1">
    <source>
        <dbReference type="SAM" id="MobiDB-lite"/>
    </source>
</evidence>
<sequence length="53" mass="6050">MKSFFKSSKVPPPRASSLLPRDRLDSSAVPKVKRKIEIKQPNDAILFEEKIEP</sequence>
<dbReference type="AlphaFoldDB" id="A0A9D4A8R6"/>